<dbReference type="GO" id="GO:0050567">
    <property type="term" value="F:glutaminyl-tRNA synthase (glutamine-hydrolyzing) activity"/>
    <property type="evidence" value="ECO:0007669"/>
    <property type="project" value="UniProtKB-UniRule"/>
</dbReference>
<dbReference type="InterPro" id="IPR017959">
    <property type="entry name" value="Asn/Gln-tRNA_amidoTrfase_suB/E"/>
</dbReference>
<dbReference type="PANTHER" id="PTHR11659:SF0">
    <property type="entry name" value="GLUTAMYL-TRNA(GLN) AMIDOTRANSFERASE SUBUNIT B, MITOCHONDRIAL"/>
    <property type="match status" value="1"/>
</dbReference>
<dbReference type="SMART" id="SM00845">
    <property type="entry name" value="GatB_Yqey"/>
    <property type="match status" value="1"/>
</dbReference>
<evidence type="ECO:0000256" key="3">
    <source>
        <dbReference type="ARBA" id="ARBA00016923"/>
    </source>
</evidence>
<comment type="caution">
    <text evidence="13">The sequence shown here is derived from an EMBL/GenBank/DDBJ whole genome shotgun (WGS) entry which is preliminary data.</text>
</comment>
<dbReference type="InterPro" id="IPR017958">
    <property type="entry name" value="Gln-tRNA_amidoTrfase_suB_CS"/>
</dbReference>
<reference evidence="13" key="1">
    <citation type="submission" date="2020-07" db="EMBL/GenBank/DDBJ databases">
        <title>Huge and variable diversity of episymbiotic CPR bacteria and DPANN archaea in groundwater ecosystems.</title>
        <authorList>
            <person name="He C.Y."/>
            <person name="Keren R."/>
            <person name="Whittaker M."/>
            <person name="Farag I.F."/>
            <person name="Doudna J."/>
            <person name="Cate J.H.D."/>
            <person name="Banfield J.F."/>
        </authorList>
    </citation>
    <scope>NUCLEOTIDE SEQUENCE</scope>
    <source>
        <strain evidence="13">NC_groundwater_763_Ag_S-0.2um_68_21</strain>
    </source>
</reference>
<sequence length="505" mass="55803">MPYETVIGLEVHAQLSTRSKIFCASSAAFGAAPNAHTCTVDLGLPGVLPVLNREVVEYTLRLGLAVGAGVAPACRFARKHYFYPDLPKGYQISQYEEPICTGGEVRLLLKNGTGRRVRLTRIHMEEDAGKLIHGEELGDPAHSYVDFNRAGVPLLEIVTEPGLRSPEEAEAFVRKLRTLVRYLGICDGNMQEGSLRCDANISLRPQGAEKLGAKVEIKNINSFRNLRRALEYEEVRQAKLLDAGRTIEQETRLWNEAQGATLPMRSKEYAHDYRYFPDPDLVPLKVGQDWLDRVRAALPELPDAKRERFQREYSLPAYDAEVLTEERALADYYEKVVEETGIKLAKVASNMVMGEFLRLLNELKVGFELLAQMNSGKVKYEDHSISSPKRLGQLIKLHSVPKPPSNTPLISGTIAKAILPKMSQGEYITMELEDIVKMEGGGQISDAGALDAAIEAVLSANPKEVEAYKGGRKQLLGFFTGQVMKATGGKANPQALQAALKAKLD</sequence>
<dbReference type="EMBL" id="JACPUR010000021">
    <property type="protein sequence ID" value="MBI3127951.1"/>
    <property type="molecule type" value="Genomic_DNA"/>
</dbReference>
<organism evidence="13 14">
    <name type="scientific">Tectimicrobiota bacterium</name>
    <dbReference type="NCBI Taxonomy" id="2528274"/>
    <lineage>
        <taxon>Bacteria</taxon>
        <taxon>Pseudomonadati</taxon>
        <taxon>Nitrospinota/Tectimicrobiota group</taxon>
        <taxon>Candidatus Tectimicrobiota</taxon>
    </lineage>
</organism>
<dbReference type="Gene3D" id="1.10.150.380">
    <property type="entry name" value="GatB domain, N-terminal subdomain"/>
    <property type="match status" value="1"/>
</dbReference>
<dbReference type="Pfam" id="PF02934">
    <property type="entry name" value="GatB_N"/>
    <property type="match status" value="1"/>
</dbReference>
<dbReference type="EC" id="6.3.5.-" evidence="11"/>
<dbReference type="Pfam" id="PF02637">
    <property type="entry name" value="GatB_Yqey"/>
    <property type="match status" value="1"/>
</dbReference>
<comment type="catalytic activity">
    <reaction evidence="9 11">
        <text>L-aspartyl-tRNA(Asn) + L-glutamine + ATP + H2O = L-asparaginyl-tRNA(Asn) + L-glutamate + ADP + phosphate + 2 H(+)</text>
        <dbReference type="Rhea" id="RHEA:14513"/>
        <dbReference type="Rhea" id="RHEA-COMP:9674"/>
        <dbReference type="Rhea" id="RHEA-COMP:9677"/>
        <dbReference type="ChEBI" id="CHEBI:15377"/>
        <dbReference type="ChEBI" id="CHEBI:15378"/>
        <dbReference type="ChEBI" id="CHEBI:29985"/>
        <dbReference type="ChEBI" id="CHEBI:30616"/>
        <dbReference type="ChEBI" id="CHEBI:43474"/>
        <dbReference type="ChEBI" id="CHEBI:58359"/>
        <dbReference type="ChEBI" id="CHEBI:78515"/>
        <dbReference type="ChEBI" id="CHEBI:78516"/>
        <dbReference type="ChEBI" id="CHEBI:456216"/>
    </reaction>
</comment>
<dbReference type="Proteomes" id="UP000782312">
    <property type="component" value="Unassembled WGS sequence"/>
</dbReference>
<keyword evidence="6 11" id="KW-0067">ATP-binding</keyword>
<dbReference type="FunFam" id="1.10.10.410:FF:000001">
    <property type="entry name" value="Aspartyl/glutamyl-tRNA(Asn/Gln) amidotransferase subunit B"/>
    <property type="match status" value="1"/>
</dbReference>
<evidence type="ECO:0000313" key="13">
    <source>
        <dbReference type="EMBL" id="MBI3127951.1"/>
    </source>
</evidence>
<dbReference type="GO" id="GO:0005524">
    <property type="term" value="F:ATP binding"/>
    <property type="evidence" value="ECO:0007669"/>
    <property type="project" value="UniProtKB-KW"/>
</dbReference>
<dbReference type="InterPro" id="IPR042114">
    <property type="entry name" value="GatB_C_1"/>
</dbReference>
<keyword evidence="7 11" id="KW-0648">Protein biosynthesis</keyword>
<dbReference type="InterPro" id="IPR023168">
    <property type="entry name" value="GatB_Yqey_C_2"/>
</dbReference>
<dbReference type="PANTHER" id="PTHR11659">
    <property type="entry name" value="GLUTAMYL-TRNA GLN AMIDOTRANSFERASE SUBUNIT B MITOCHONDRIAL AND PROKARYOTIC PET112-RELATED"/>
    <property type="match status" value="1"/>
</dbReference>
<keyword evidence="5 11" id="KW-0547">Nucleotide-binding</keyword>
<name>A0A932HYH6_UNCTE</name>
<dbReference type="GO" id="GO:0070681">
    <property type="term" value="P:glutaminyl-tRNAGln biosynthesis via transamidation"/>
    <property type="evidence" value="ECO:0007669"/>
    <property type="project" value="TreeGrafter"/>
</dbReference>
<evidence type="ECO:0000256" key="10">
    <source>
        <dbReference type="ARBA" id="ARBA00047913"/>
    </source>
</evidence>
<comment type="subunit">
    <text evidence="2 11">Heterotrimer of A, B and C subunits.</text>
</comment>
<dbReference type="SUPFAM" id="SSF89095">
    <property type="entry name" value="GatB/YqeY motif"/>
    <property type="match status" value="2"/>
</dbReference>
<dbReference type="SUPFAM" id="SSF55931">
    <property type="entry name" value="Glutamine synthetase/guanido kinase"/>
    <property type="match status" value="1"/>
</dbReference>
<dbReference type="Gene3D" id="1.10.10.410">
    <property type="match status" value="1"/>
</dbReference>
<evidence type="ECO:0000256" key="6">
    <source>
        <dbReference type="ARBA" id="ARBA00022840"/>
    </source>
</evidence>
<dbReference type="AlphaFoldDB" id="A0A932HYH6"/>
<dbReference type="PROSITE" id="PS01234">
    <property type="entry name" value="GATB"/>
    <property type="match status" value="1"/>
</dbReference>
<dbReference type="NCBIfam" id="NF004012">
    <property type="entry name" value="PRK05477.1-2"/>
    <property type="match status" value="1"/>
</dbReference>
<feature type="domain" description="Asn/Gln amidotransferase" evidence="12">
    <location>
        <begin position="331"/>
        <end position="504"/>
    </location>
</feature>
<dbReference type="FunFam" id="1.10.150.380:FF:000001">
    <property type="entry name" value="Aspartyl/glutamyl-tRNA(Asn/Gln) amidotransferase subunit B"/>
    <property type="match status" value="1"/>
</dbReference>
<dbReference type="InterPro" id="IPR006075">
    <property type="entry name" value="Asn/Gln-tRNA_Trfase_suB/E_cat"/>
</dbReference>
<dbReference type="NCBIfam" id="TIGR00133">
    <property type="entry name" value="gatB"/>
    <property type="match status" value="1"/>
</dbReference>
<evidence type="ECO:0000256" key="5">
    <source>
        <dbReference type="ARBA" id="ARBA00022741"/>
    </source>
</evidence>
<evidence type="ECO:0000256" key="2">
    <source>
        <dbReference type="ARBA" id="ARBA00011123"/>
    </source>
</evidence>
<accession>A0A932HYH6</accession>
<evidence type="ECO:0000259" key="12">
    <source>
        <dbReference type="SMART" id="SM00845"/>
    </source>
</evidence>
<proteinExistence type="inferred from homology"/>
<dbReference type="NCBIfam" id="NF004014">
    <property type="entry name" value="PRK05477.1-4"/>
    <property type="match status" value="1"/>
</dbReference>
<evidence type="ECO:0000256" key="7">
    <source>
        <dbReference type="ARBA" id="ARBA00022917"/>
    </source>
</evidence>
<dbReference type="InterPro" id="IPR004413">
    <property type="entry name" value="GatB"/>
</dbReference>
<comment type="function">
    <text evidence="8 11">Allows the formation of correctly charged Asn-tRNA(Asn) or Gln-tRNA(Gln) through the transamidation of misacylated Asp-tRNA(Asn) or Glu-tRNA(Gln) in organisms which lack either or both of asparaginyl-tRNA or glutaminyl-tRNA synthetases. The reaction takes place in the presence of glutamine and ATP through an activated phospho-Asp-tRNA(Asn) or phospho-Glu-tRNA(Gln).</text>
</comment>
<gene>
    <name evidence="11 13" type="primary">gatB</name>
    <name evidence="13" type="ORF">HYZ11_10130</name>
</gene>
<evidence type="ECO:0000256" key="4">
    <source>
        <dbReference type="ARBA" id="ARBA00022598"/>
    </source>
</evidence>
<evidence type="ECO:0000256" key="11">
    <source>
        <dbReference type="HAMAP-Rule" id="MF_00121"/>
    </source>
</evidence>
<dbReference type="InterPro" id="IPR003789">
    <property type="entry name" value="Asn/Gln_tRNA_amidoTrase-B-like"/>
</dbReference>
<dbReference type="HAMAP" id="MF_00121">
    <property type="entry name" value="GatB"/>
    <property type="match status" value="1"/>
</dbReference>
<dbReference type="GO" id="GO:0006412">
    <property type="term" value="P:translation"/>
    <property type="evidence" value="ECO:0007669"/>
    <property type="project" value="UniProtKB-UniRule"/>
</dbReference>
<comment type="similarity">
    <text evidence="1 11">Belongs to the GatB/GatE family. GatB subfamily.</text>
</comment>
<evidence type="ECO:0000256" key="1">
    <source>
        <dbReference type="ARBA" id="ARBA00005306"/>
    </source>
</evidence>
<evidence type="ECO:0000256" key="9">
    <source>
        <dbReference type="ARBA" id="ARBA00047380"/>
    </source>
</evidence>
<protein>
    <recommendedName>
        <fullName evidence="3 11">Aspartyl/glutamyl-tRNA(Asn/Gln) amidotransferase subunit B</fullName>
        <shortName evidence="11">Asp/Glu-ADT subunit B</shortName>
        <ecNumber evidence="11">6.3.5.-</ecNumber>
    </recommendedName>
</protein>
<dbReference type="InterPro" id="IPR018027">
    <property type="entry name" value="Asn/Gln_amidotransferase"/>
</dbReference>
<dbReference type="InterPro" id="IPR014746">
    <property type="entry name" value="Gln_synth/guanido_kin_cat_dom"/>
</dbReference>
<comment type="catalytic activity">
    <reaction evidence="10 11">
        <text>L-glutamyl-tRNA(Gln) + L-glutamine + ATP + H2O = L-glutaminyl-tRNA(Gln) + L-glutamate + ADP + phosphate + H(+)</text>
        <dbReference type="Rhea" id="RHEA:17521"/>
        <dbReference type="Rhea" id="RHEA-COMP:9681"/>
        <dbReference type="Rhea" id="RHEA-COMP:9684"/>
        <dbReference type="ChEBI" id="CHEBI:15377"/>
        <dbReference type="ChEBI" id="CHEBI:15378"/>
        <dbReference type="ChEBI" id="CHEBI:29985"/>
        <dbReference type="ChEBI" id="CHEBI:30616"/>
        <dbReference type="ChEBI" id="CHEBI:43474"/>
        <dbReference type="ChEBI" id="CHEBI:58359"/>
        <dbReference type="ChEBI" id="CHEBI:78520"/>
        <dbReference type="ChEBI" id="CHEBI:78521"/>
        <dbReference type="ChEBI" id="CHEBI:456216"/>
    </reaction>
</comment>
<evidence type="ECO:0000256" key="8">
    <source>
        <dbReference type="ARBA" id="ARBA00024799"/>
    </source>
</evidence>
<evidence type="ECO:0000313" key="14">
    <source>
        <dbReference type="Proteomes" id="UP000782312"/>
    </source>
</evidence>
<keyword evidence="4 11" id="KW-0436">Ligase</keyword>